<sequence>MQFQVFLVLFFALVASVTSAPTPGEGNEGNNELWQGPVDDALDTAPKPIRCQHLRSVTTFKLNIEKKQDDEIYAVPFVS</sequence>
<evidence type="ECO:0000313" key="3">
    <source>
        <dbReference type="EMBL" id="SJL04979.1"/>
    </source>
</evidence>
<feature type="region of interest" description="Disordered" evidence="1">
    <location>
        <begin position="20"/>
        <end position="39"/>
    </location>
</feature>
<keyword evidence="4" id="KW-1185">Reference proteome</keyword>
<feature type="signal peptide" evidence="2">
    <location>
        <begin position="1"/>
        <end position="19"/>
    </location>
</feature>
<gene>
    <name evidence="3" type="ORF">ARMOST_08350</name>
</gene>
<protein>
    <submittedName>
        <fullName evidence="3">Uncharacterized protein</fullName>
    </submittedName>
</protein>
<dbReference type="EMBL" id="FUEG01000005">
    <property type="protein sequence ID" value="SJL04979.1"/>
    <property type="molecule type" value="Genomic_DNA"/>
</dbReference>
<evidence type="ECO:0000313" key="4">
    <source>
        <dbReference type="Proteomes" id="UP000219338"/>
    </source>
</evidence>
<organism evidence="3 4">
    <name type="scientific">Armillaria ostoyae</name>
    <name type="common">Armillaria root rot fungus</name>
    <dbReference type="NCBI Taxonomy" id="47428"/>
    <lineage>
        <taxon>Eukaryota</taxon>
        <taxon>Fungi</taxon>
        <taxon>Dikarya</taxon>
        <taxon>Basidiomycota</taxon>
        <taxon>Agaricomycotina</taxon>
        <taxon>Agaricomycetes</taxon>
        <taxon>Agaricomycetidae</taxon>
        <taxon>Agaricales</taxon>
        <taxon>Marasmiineae</taxon>
        <taxon>Physalacriaceae</taxon>
        <taxon>Armillaria</taxon>
    </lineage>
</organism>
<dbReference type="Proteomes" id="UP000219338">
    <property type="component" value="Unassembled WGS sequence"/>
</dbReference>
<evidence type="ECO:0000256" key="1">
    <source>
        <dbReference type="SAM" id="MobiDB-lite"/>
    </source>
</evidence>
<proteinExistence type="predicted"/>
<keyword evidence="2" id="KW-0732">Signal</keyword>
<dbReference type="AlphaFoldDB" id="A0A284R8F7"/>
<accession>A0A284R8F7</accession>
<name>A0A284R8F7_ARMOS</name>
<evidence type="ECO:0000256" key="2">
    <source>
        <dbReference type="SAM" id="SignalP"/>
    </source>
</evidence>
<feature type="chain" id="PRO_5012831763" evidence="2">
    <location>
        <begin position="20"/>
        <end position="79"/>
    </location>
</feature>
<reference evidence="4" key="1">
    <citation type="journal article" date="2017" name="Nat. Ecol. Evol.">
        <title>Genome expansion and lineage-specific genetic innovations in the forest pathogenic fungi Armillaria.</title>
        <authorList>
            <person name="Sipos G."/>
            <person name="Prasanna A.N."/>
            <person name="Walter M.C."/>
            <person name="O'Connor E."/>
            <person name="Balint B."/>
            <person name="Krizsan K."/>
            <person name="Kiss B."/>
            <person name="Hess J."/>
            <person name="Varga T."/>
            <person name="Slot J."/>
            <person name="Riley R."/>
            <person name="Boka B."/>
            <person name="Rigling D."/>
            <person name="Barry K."/>
            <person name="Lee J."/>
            <person name="Mihaltcheva S."/>
            <person name="LaButti K."/>
            <person name="Lipzen A."/>
            <person name="Waldron R."/>
            <person name="Moloney N.M."/>
            <person name="Sperisen C."/>
            <person name="Kredics L."/>
            <person name="Vagvoelgyi C."/>
            <person name="Patrignani A."/>
            <person name="Fitzpatrick D."/>
            <person name="Nagy I."/>
            <person name="Doyle S."/>
            <person name="Anderson J.B."/>
            <person name="Grigoriev I.V."/>
            <person name="Gueldener U."/>
            <person name="Muensterkoetter M."/>
            <person name="Nagy L.G."/>
        </authorList>
    </citation>
    <scope>NUCLEOTIDE SEQUENCE [LARGE SCALE GENOMIC DNA]</scope>
    <source>
        <strain evidence="4">C18/9</strain>
    </source>
</reference>